<dbReference type="InterPro" id="IPR009030">
    <property type="entry name" value="Growth_fac_rcpt_cys_sf"/>
</dbReference>
<dbReference type="AlphaFoldDB" id="A0A3B3B5A5"/>
<reference evidence="8" key="2">
    <citation type="submission" date="2025-09" db="UniProtKB">
        <authorList>
            <consortium name="Ensembl"/>
        </authorList>
    </citation>
    <scope>IDENTIFICATION</scope>
</reference>
<dbReference type="InterPro" id="IPR013032">
    <property type="entry name" value="EGF-like_CS"/>
</dbReference>
<feature type="disulfide bond" evidence="5">
    <location>
        <begin position="204"/>
        <end position="221"/>
    </location>
</feature>
<feature type="signal peptide" evidence="6">
    <location>
        <begin position="1"/>
        <end position="22"/>
    </location>
</feature>
<dbReference type="Pfam" id="PF12661">
    <property type="entry name" value="hEGF"/>
    <property type="match status" value="1"/>
</dbReference>
<dbReference type="FunFam" id="2.10.25.10:FF:001002">
    <property type="entry name" value="Protein eyes shut homolog"/>
    <property type="match status" value="1"/>
</dbReference>
<dbReference type="GO" id="GO:0048731">
    <property type="term" value="P:system development"/>
    <property type="evidence" value="ECO:0007669"/>
    <property type="project" value="UniProtKB-ARBA"/>
</dbReference>
<dbReference type="PANTHER" id="PTHR24049:SF22">
    <property type="entry name" value="DROSOPHILA CRUMBS HOMOLOG"/>
    <property type="match status" value="1"/>
</dbReference>
<feature type="domain" description="EGF-like" evidence="7">
    <location>
        <begin position="158"/>
        <end position="193"/>
    </location>
</feature>
<dbReference type="SMART" id="SM00181">
    <property type="entry name" value="EGF"/>
    <property type="match status" value="5"/>
</dbReference>
<dbReference type="SUPFAM" id="SSF57196">
    <property type="entry name" value="EGF/Laminin"/>
    <property type="match status" value="1"/>
</dbReference>
<keyword evidence="1 5" id="KW-0245">EGF-like domain</keyword>
<dbReference type="PROSITE" id="PS01186">
    <property type="entry name" value="EGF_2"/>
    <property type="match status" value="2"/>
</dbReference>
<feature type="domain" description="EGF-like" evidence="7">
    <location>
        <begin position="273"/>
        <end position="311"/>
    </location>
</feature>
<feature type="domain" description="EGF-like" evidence="7">
    <location>
        <begin position="313"/>
        <end position="356"/>
    </location>
</feature>
<dbReference type="GeneTree" id="ENSGT00940000160615"/>
<feature type="chain" id="PRO_5017404412" description="EGF-like domain-containing protein" evidence="6">
    <location>
        <begin position="23"/>
        <end position="370"/>
    </location>
</feature>
<dbReference type="PROSITE" id="PS00022">
    <property type="entry name" value="EGF_1"/>
    <property type="match status" value="3"/>
</dbReference>
<evidence type="ECO:0000256" key="4">
    <source>
        <dbReference type="ARBA" id="ARBA00023157"/>
    </source>
</evidence>
<dbReference type="GO" id="GO:0032991">
    <property type="term" value="C:protein-containing complex"/>
    <property type="evidence" value="ECO:0007669"/>
    <property type="project" value="TreeGrafter"/>
</dbReference>
<comment type="caution">
    <text evidence="5">Lacks conserved residue(s) required for the propagation of feature annotation.</text>
</comment>
<dbReference type="SUPFAM" id="SSF57184">
    <property type="entry name" value="Growth factor receptor domain"/>
    <property type="match status" value="1"/>
</dbReference>
<protein>
    <recommendedName>
        <fullName evidence="7">EGF-like domain-containing protein</fullName>
    </recommendedName>
</protein>
<dbReference type="STRING" id="30732.ENSOMEP00000000755"/>
<sequence length="370" mass="40104">MKMGESLFNLIVMFMAVRLIKCQTLCERQASLEWHPQKHTIQVNWTLIVNICRSASECWSSHGGDELSNQSSNFPQICPLQLQYGDKLLMSADETFKSYGIKLLNVSKDSFESCSTNGDLLFPHSLKESEQVEAKWITPGRHYFIAVHEGPNCSEIVGKTNCVRVCENGTCVQMSPTSFKCICGGGVSGPPCEKTKAPCDPNPCREGGACAESPKGFASECVCADGTVVPECRRQQDACTPSPCLNNGTCVSKGTDYVCRCLSGFSGRNCEEIIDYCRLLNIICLNEGLCLSVIGGHQCVCGSGWIGEFCQYVGDACAMQTNNCLNGATCITTSQPASPPQYTCKCLPGFKVSGVTVHYKNTSGLMQTAL</sequence>
<feature type="disulfide bond" evidence="5">
    <location>
        <begin position="261"/>
        <end position="270"/>
    </location>
</feature>
<evidence type="ECO:0000256" key="3">
    <source>
        <dbReference type="ARBA" id="ARBA00022737"/>
    </source>
</evidence>
<keyword evidence="2 6" id="KW-0732">Signal</keyword>
<dbReference type="Proteomes" id="UP000261560">
    <property type="component" value="Unplaced"/>
</dbReference>
<dbReference type="CDD" id="cd00054">
    <property type="entry name" value="EGF_CA"/>
    <property type="match status" value="2"/>
</dbReference>
<feature type="domain" description="EGF-like" evidence="7">
    <location>
        <begin position="195"/>
        <end position="233"/>
    </location>
</feature>
<dbReference type="OMA" id="HFTVNCS"/>
<keyword evidence="9" id="KW-1185">Reference proteome</keyword>
<dbReference type="SMART" id="SM00179">
    <property type="entry name" value="EGF_CA"/>
    <property type="match status" value="3"/>
</dbReference>
<feature type="domain" description="EGF-like" evidence="7">
    <location>
        <begin position="235"/>
        <end position="271"/>
    </location>
</feature>
<dbReference type="PaxDb" id="30732-ENSOMEP00000000755"/>
<dbReference type="FunFam" id="2.10.25.10:FF:000829">
    <property type="entry name" value="Crumbs homolog 2"/>
    <property type="match status" value="1"/>
</dbReference>
<dbReference type="InterPro" id="IPR051022">
    <property type="entry name" value="Notch_Cell-Fate_Det"/>
</dbReference>
<feature type="disulfide bond" evidence="5">
    <location>
        <begin position="183"/>
        <end position="192"/>
    </location>
</feature>
<keyword evidence="4 5" id="KW-1015">Disulfide bond</keyword>
<dbReference type="PANTHER" id="PTHR24049">
    <property type="entry name" value="CRUMBS FAMILY MEMBER"/>
    <property type="match status" value="1"/>
</dbReference>
<dbReference type="GO" id="GO:0045197">
    <property type="term" value="P:establishment or maintenance of epithelial cell apical/basal polarity"/>
    <property type="evidence" value="ECO:0007669"/>
    <property type="project" value="TreeGrafter"/>
</dbReference>
<dbReference type="Pfam" id="PF00008">
    <property type="entry name" value="EGF"/>
    <property type="match status" value="3"/>
</dbReference>
<keyword evidence="3" id="KW-0677">Repeat</keyword>
<name>A0A3B3B5A5_ORYME</name>
<feature type="disulfide bond" evidence="5">
    <location>
        <begin position="301"/>
        <end position="310"/>
    </location>
</feature>
<dbReference type="GO" id="GO:0005509">
    <property type="term" value="F:calcium ion binding"/>
    <property type="evidence" value="ECO:0007669"/>
    <property type="project" value="InterPro"/>
</dbReference>
<evidence type="ECO:0000256" key="5">
    <source>
        <dbReference type="PROSITE-ProRule" id="PRU00076"/>
    </source>
</evidence>
<proteinExistence type="predicted"/>
<evidence type="ECO:0000313" key="8">
    <source>
        <dbReference type="Ensembl" id="ENSOMEP00000000755.1"/>
    </source>
</evidence>
<dbReference type="Ensembl" id="ENSOMET00000015330.1">
    <property type="protein sequence ID" value="ENSOMEP00000000755.1"/>
    <property type="gene ID" value="ENSOMEG00000001646.1"/>
</dbReference>
<feature type="disulfide bond" evidence="5">
    <location>
        <begin position="223"/>
        <end position="232"/>
    </location>
</feature>
<organism evidence="8 9">
    <name type="scientific">Oryzias melastigma</name>
    <name type="common">Marine medaka</name>
    <dbReference type="NCBI Taxonomy" id="30732"/>
    <lineage>
        <taxon>Eukaryota</taxon>
        <taxon>Metazoa</taxon>
        <taxon>Chordata</taxon>
        <taxon>Craniata</taxon>
        <taxon>Vertebrata</taxon>
        <taxon>Euteleostomi</taxon>
        <taxon>Actinopterygii</taxon>
        <taxon>Neopterygii</taxon>
        <taxon>Teleostei</taxon>
        <taxon>Neoteleostei</taxon>
        <taxon>Acanthomorphata</taxon>
        <taxon>Ovalentaria</taxon>
        <taxon>Atherinomorphae</taxon>
        <taxon>Beloniformes</taxon>
        <taxon>Adrianichthyidae</taxon>
        <taxon>Oryziinae</taxon>
        <taxon>Oryzias</taxon>
    </lineage>
</organism>
<evidence type="ECO:0000313" key="9">
    <source>
        <dbReference type="Proteomes" id="UP000261560"/>
    </source>
</evidence>
<accession>A0A3B3B5A5</accession>
<dbReference type="GO" id="GO:0005886">
    <property type="term" value="C:plasma membrane"/>
    <property type="evidence" value="ECO:0007669"/>
    <property type="project" value="TreeGrafter"/>
</dbReference>
<evidence type="ECO:0000259" key="7">
    <source>
        <dbReference type="PROSITE" id="PS50026"/>
    </source>
</evidence>
<evidence type="ECO:0000256" key="6">
    <source>
        <dbReference type="SAM" id="SignalP"/>
    </source>
</evidence>
<dbReference type="PROSITE" id="PS50026">
    <property type="entry name" value="EGF_3"/>
    <property type="match status" value="5"/>
</dbReference>
<dbReference type="GO" id="GO:0007157">
    <property type="term" value="P:heterophilic cell-cell adhesion via plasma membrane cell adhesion molecules"/>
    <property type="evidence" value="ECO:0007669"/>
    <property type="project" value="TreeGrafter"/>
</dbReference>
<evidence type="ECO:0000256" key="1">
    <source>
        <dbReference type="ARBA" id="ARBA00022536"/>
    </source>
</evidence>
<dbReference type="InterPro" id="IPR001881">
    <property type="entry name" value="EGF-like_Ca-bd_dom"/>
</dbReference>
<dbReference type="Gene3D" id="2.10.25.10">
    <property type="entry name" value="Laminin"/>
    <property type="match status" value="4"/>
</dbReference>
<reference evidence="8" key="1">
    <citation type="submission" date="2025-08" db="UniProtKB">
        <authorList>
            <consortium name="Ensembl"/>
        </authorList>
    </citation>
    <scope>IDENTIFICATION</scope>
</reference>
<dbReference type="InterPro" id="IPR000742">
    <property type="entry name" value="EGF"/>
</dbReference>
<evidence type="ECO:0000256" key="2">
    <source>
        <dbReference type="ARBA" id="ARBA00022729"/>
    </source>
</evidence>